<sequence>MRSGQKPGNIGRIYCVVTESDLNVVFHTMYVSATLNLFCKNKHASGLVFHPSRTLNTIRAERLAAMEPCCSDLRQYERLNTVSASCGKYKFNIVQSVFSSETDIKVVKSGSKIDQSVKQSRCSLEAARVKGHRDDFKHEETGQISLLLRDQDQDK</sequence>
<name>A0AAV1NNS3_SCOSC</name>
<organism evidence="1 2">
    <name type="scientific">Scomber scombrus</name>
    <name type="common">Atlantic mackerel</name>
    <name type="synonym">Scomber vernalis</name>
    <dbReference type="NCBI Taxonomy" id="13677"/>
    <lineage>
        <taxon>Eukaryota</taxon>
        <taxon>Metazoa</taxon>
        <taxon>Chordata</taxon>
        <taxon>Craniata</taxon>
        <taxon>Vertebrata</taxon>
        <taxon>Euteleostomi</taxon>
        <taxon>Actinopterygii</taxon>
        <taxon>Neopterygii</taxon>
        <taxon>Teleostei</taxon>
        <taxon>Neoteleostei</taxon>
        <taxon>Acanthomorphata</taxon>
        <taxon>Pelagiaria</taxon>
        <taxon>Scombriformes</taxon>
        <taxon>Scombridae</taxon>
        <taxon>Scomber</taxon>
    </lineage>
</organism>
<evidence type="ECO:0000313" key="1">
    <source>
        <dbReference type="EMBL" id="CAK6960878.1"/>
    </source>
</evidence>
<dbReference type="EMBL" id="CAWUFR010000047">
    <property type="protein sequence ID" value="CAK6960878.1"/>
    <property type="molecule type" value="Genomic_DNA"/>
</dbReference>
<dbReference type="Proteomes" id="UP001314229">
    <property type="component" value="Unassembled WGS sequence"/>
</dbReference>
<evidence type="ECO:0000313" key="2">
    <source>
        <dbReference type="Proteomes" id="UP001314229"/>
    </source>
</evidence>
<dbReference type="AlphaFoldDB" id="A0AAV1NNS3"/>
<protein>
    <submittedName>
        <fullName evidence="1">Uncharacterized protein</fullName>
    </submittedName>
</protein>
<reference evidence="1 2" key="1">
    <citation type="submission" date="2024-01" db="EMBL/GenBank/DDBJ databases">
        <authorList>
            <person name="Alioto T."/>
            <person name="Alioto T."/>
            <person name="Gomez Garrido J."/>
        </authorList>
    </citation>
    <scope>NUCLEOTIDE SEQUENCE [LARGE SCALE GENOMIC DNA]</scope>
</reference>
<accession>A0AAV1NNS3</accession>
<gene>
    <name evidence="1" type="ORF">FSCOSCO3_A012452</name>
</gene>
<proteinExistence type="predicted"/>
<keyword evidence="2" id="KW-1185">Reference proteome</keyword>
<comment type="caution">
    <text evidence="1">The sequence shown here is derived from an EMBL/GenBank/DDBJ whole genome shotgun (WGS) entry which is preliminary data.</text>
</comment>